<feature type="compositionally biased region" description="Basic residues" evidence="1">
    <location>
        <begin position="1"/>
        <end position="13"/>
    </location>
</feature>
<dbReference type="EMBL" id="NKQK01000005">
    <property type="protein sequence ID" value="PSS30283.1"/>
    <property type="molecule type" value="Genomic_DNA"/>
</dbReference>
<dbReference type="OrthoDB" id="848707at2759"/>
<name>A0A2R6RJT8_ACTCC</name>
<organism evidence="3 4">
    <name type="scientific">Actinidia chinensis var. chinensis</name>
    <name type="common">Chinese soft-hair kiwi</name>
    <dbReference type="NCBI Taxonomy" id="1590841"/>
    <lineage>
        <taxon>Eukaryota</taxon>
        <taxon>Viridiplantae</taxon>
        <taxon>Streptophyta</taxon>
        <taxon>Embryophyta</taxon>
        <taxon>Tracheophyta</taxon>
        <taxon>Spermatophyta</taxon>
        <taxon>Magnoliopsida</taxon>
        <taxon>eudicotyledons</taxon>
        <taxon>Gunneridae</taxon>
        <taxon>Pentapetalae</taxon>
        <taxon>asterids</taxon>
        <taxon>Ericales</taxon>
        <taxon>Actinidiaceae</taxon>
        <taxon>Actinidia</taxon>
    </lineage>
</organism>
<feature type="region of interest" description="Disordered" evidence="1">
    <location>
        <begin position="310"/>
        <end position="330"/>
    </location>
</feature>
<keyword evidence="3" id="KW-0251">Elongation factor</keyword>
<evidence type="ECO:0000313" key="4">
    <source>
        <dbReference type="Proteomes" id="UP000241394"/>
    </source>
</evidence>
<accession>A0A2R6RJT8</accession>
<dbReference type="Gramene" id="PSS30283">
    <property type="protein sequence ID" value="PSS30283"/>
    <property type="gene ID" value="CEY00_Acc05523"/>
</dbReference>
<feature type="compositionally biased region" description="Basic and acidic residues" evidence="1">
    <location>
        <begin position="313"/>
        <end position="325"/>
    </location>
</feature>
<feature type="region of interest" description="Disordered" evidence="1">
    <location>
        <begin position="1"/>
        <end position="51"/>
    </location>
</feature>
<dbReference type="Proteomes" id="UP000241394">
    <property type="component" value="Chromosome LG5"/>
</dbReference>
<protein>
    <submittedName>
        <fullName evidence="3">Transcription elongation factor spt5 like</fullName>
    </submittedName>
</protein>
<keyword evidence="4" id="KW-1185">Reference proteome</keyword>
<reference evidence="4" key="2">
    <citation type="journal article" date="2018" name="BMC Genomics">
        <title>A manually annotated Actinidia chinensis var. chinensis (kiwifruit) genome highlights the challenges associated with draft genomes and gene prediction in plants.</title>
        <authorList>
            <person name="Pilkington S.M."/>
            <person name="Crowhurst R."/>
            <person name="Hilario E."/>
            <person name="Nardozza S."/>
            <person name="Fraser L."/>
            <person name="Peng Y."/>
            <person name="Gunaseelan K."/>
            <person name="Simpson R."/>
            <person name="Tahir J."/>
            <person name="Deroles S.C."/>
            <person name="Templeton K."/>
            <person name="Luo Z."/>
            <person name="Davy M."/>
            <person name="Cheng C."/>
            <person name="McNeilage M."/>
            <person name="Scaglione D."/>
            <person name="Liu Y."/>
            <person name="Zhang Q."/>
            <person name="Datson P."/>
            <person name="De Silva N."/>
            <person name="Gardiner S.E."/>
            <person name="Bassett H."/>
            <person name="Chagne D."/>
            <person name="McCallum J."/>
            <person name="Dzierzon H."/>
            <person name="Deng C."/>
            <person name="Wang Y.Y."/>
            <person name="Barron L."/>
            <person name="Manako K."/>
            <person name="Bowen J."/>
            <person name="Foster T.M."/>
            <person name="Erridge Z.A."/>
            <person name="Tiffin H."/>
            <person name="Waite C.N."/>
            <person name="Davies K.M."/>
            <person name="Grierson E.P."/>
            <person name="Laing W.A."/>
            <person name="Kirk R."/>
            <person name="Chen X."/>
            <person name="Wood M."/>
            <person name="Montefiori M."/>
            <person name="Brummell D.A."/>
            <person name="Schwinn K.E."/>
            <person name="Catanach A."/>
            <person name="Fullerton C."/>
            <person name="Li D."/>
            <person name="Meiyalaghan S."/>
            <person name="Nieuwenhuizen N."/>
            <person name="Read N."/>
            <person name="Prakash R."/>
            <person name="Hunter D."/>
            <person name="Zhang H."/>
            <person name="McKenzie M."/>
            <person name="Knabel M."/>
            <person name="Harris A."/>
            <person name="Allan A.C."/>
            <person name="Gleave A."/>
            <person name="Chen A."/>
            <person name="Janssen B.J."/>
            <person name="Plunkett B."/>
            <person name="Ampomah-Dwamena C."/>
            <person name="Voogd C."/>
            <person name="Leif D."/>
            <person name="Lafferty D."/>
            <person name="Souleyre E.J.F."/>
            <person name="Varkonyi-Gasic E."/>
            <person name="Gambi F."/>
            <person name="Hanley J."/>
            <person name="Yao J.L."/>
            <person name="Cheung J."/>
            <person name="David K.M."/>
            <person name="Warren B."/>
            <person name="Marsh K."/>
            <person name="Snowden K.C."/>
            <person name="Lin-Wang K."/>
            <person name="Brian L."/>
            <person name="Martinez-Sanchez M."/>
            <person name="Wang M."/>
            <person name="Ileperuma N."/>
            <person name="Macnee N."/>
            <person name="Campin R."/>
            <person name="McAtee P."/>
            <person name="Drummond R.S.M."/>
            <person name="Espley R.V."/>
            <person name="Ireland H.S."/>
            <person name="Wu R."/>
            <person name="Atkinson R.G."/>
            <person name="Karunairetnam S."/>
            <person name="Bulley S."/>
            <person name="Chunkath S."/>
            <person name="Hanley Z."/>
            <person name="Storey R."/>
            <person name="Thrimawithana A.H."/>
            <person name="Thomson S."/>
            <person name="David C."/>
            <person name="Testolin R."/>
            <person name="Huang H."/>
            <person name="Hellens R.P."/>
            <person name="Schaffer R.J."/>
        </authorList>
    </citation>
    <scope>NUCLEOTIDE SEQUENCE [LARGE SCALE GENOMIC DNA]</scope>
    <source>
        <strain evidence="4">cv. Red5</strain>
    </source>
</reference>
<comment type="caution">
    <text evidence="3">The sequence shown here is derived from an EMBL/GenBank/DDBJ whole genome shotgun (WGS) entry which is preliminary data.</text>
</comment>
<dbReference type="InParanoid" id="A0A2R6RJT8"/>
<proteinExistence type="predicted"/>
<feature type="compositionally biased region" description="Basic and acidic residues" evidence="1">
    <location>
        <begin position="399"/>
        <end position="428"/>
    </location>
</feature>
<feature type="domain" description="Putative plant transposon protein" evidence="2">
    <location>
        <begin position="103"/>
        <end position="272"/>
    </location>
</feature>
<feature type="compositionally biased region" description="Low complexity" evidence="1">
    <location>
        <begin position="461"/>
        <end position="492"/>
    </location>
</feature>
<gene>
    <name evidence="3" type="ORF">CEY00_Acc05523</name>
</gene>
<dbReference type="STRING" id="1590841.A0A2R6RJT8"/>
<evidence type="ECO:0000256" key="1">
    <source>
        <dbReference type="SAM" id="MobiDB-lite"/>
    </source>
</evidence>
<feature type="region of interest" description="Disordered" evidence="1">
    <location>
        <begin position="383"/>
        <end position="492"/>
    </location>
</feature>
<dbReference type="InterPro" id="IPR046796">
    <property type="entry name" value="Transposase_32_dom"/>
</dbReference>
<evidence type="ECO:0000313" key="3">
    <source>
        <dbReference type="EMBL" id="PSS30283.1"/>
    </source>
</evidence>
<dbReference type="GO" id="GO:0003746">
    <property type="term" value="F:translation elongation factor activity"/>
    <property type="evidence" value="ECO:0007669"/>
    <property type="project" value="UniProtKB-KW"/>
</dbReference>
<evidence type="ECO:0000259" key="2">
    <source>
        <dbReference type="Pfam" id="PF20167"/>
    </source>
</evidence>
<dbReference type="Pfam" id="PF20167">
    <property type="entry name" value="Transposase_32"/>
    <property type="match status" value="1"/>
</dbReference>
<dbReference type="AlphaFoldDB" id="A0A2R6RJT8"/>
<dbReference type="OMA" id="STHIHAP"/>
<keyword evidence="3" id="KW-0648">Protein biosynthesis</keyword>
<reference evidence="3 4" key="1">
    <citation type="submission" date="2017-07" db="EMBL/GenBank/DDBJ databases">
        <title>An improved, manually edited Actinidia chinensis var. chinensis (kiwifruit) genome highlights the challenges associated with draft genomes and gene prediction in plants.</title>
        <authorList>
            <person name="Pilkington S."/>
            <person name="Crowhurst R."/>
            <person name="Hilario E."/>
            <person name="Nardozza S."/>
            <person name="Fraser L."/>
            <person name="Peng Y."/>
            <person name="Gunaseelan K."/>
            <person name="Simpson R."/>
            <person name="Tahir J."/>
            <person name="Deroles S."/>
            <person name="Templeton K."/>
            <person name="Luo Z."/>
            <person name="Davy M."/>
            <person name="Cheng C."/>
            <person name="Mcneilage M."/>
            <person name="Scaglione D."/>
            <person name="Liu Y."/>
            <person name="Zhang Q."/>
            <person name="Datson P."/>
            <person name="De Silva N."/>
            <person name="Gardiner S."/>
            <person name="Bassett H."/>
            <person name="Chagne D."/>
            <person name="Mccallum J."/>
            <person name="Dzierzon H."/>
            <person name="Deng C."/>
            <person name="Wang Y.-Y."/>
            <person name="Barron N."/>
            <person name="Manako K."/>
            <person name="Bowen J."/>
            <person name="Foster T."/>
            <person name="Erridge Z."/>
            <person name="Tiffin H."/>
            <person name="Waite C."/>
            <person name="Davies K."/>
            <person name="Grierson E."/>
            <person name="Laing W."/>
            <person name="Kirk R."/>
            <person name="Chen X."/>
            <person name="Wood M."/>
            <person name="Montefiori M."/>
            <person name="Brummell D."/>
            <person name="Schwinn K."/>
            <person name="Catanach A."/>
            <person name="Fullerton C."/>
            <person name="Li D."/>
            <person name="Meiyalaghan S."/>
            <person name="Nieuwenhuizen N."/>
            <person name="Read N."/>
            <person name="Prakash R."/>
            <person name="Hunter D."/>
            <person name="Zhang H."/>
            <person name="Mckenzie M."/>
            <person name="Knabel M."/>
            <person name="Harris A."/>
            <person name="Allan A."/>
            <person name="Chen A."/>
            <person name="Janssen B."/>
            <person name="Plunkett B."/>
            <person name="Dwamena C."/>
            <person name="Voogd C."/>
            <person name="Leif D."/>
            <person name="Lafferty D."/>
            <person name="Souleyre E."/>
            <person name="Varkonyi-Gasic E."/>
            <person name="Gambi F."/>
            <person name="Hanley J."/>
            <person name="Yao J.-L."/>
            <person name="Cheung J."/>
            <person name="David K."/>
            <person name="Warren B."/>
            <person name="Marsh K."/>
            <person name="Snowden K."/>
            <person name="Lin-Wang K."/>
            <person name="Brian L."/>
            <person name="Martinez-Sanchez M."/>
            <person name="Wang M."/>
            <person name="Ileperuma N."/>
            <person name="Macnee N."/>
            <person name="Campin R."/>
            <person name="Mcatee P."/>
            <person name="Drummond R."/>
            <person name="Espley R."/>
            <person name="Ireland H."/>
            <person name="Wu R."/>
            <person name="Atkinson R."/>
            <person name="Karunairetnam S."/>
            <person name="Bulley S."/>
            <person name="Chunkath S."/>
            <person name="Hanley Z."/>
            <person name="Storey R."/>
            <person name="Thrimawithana A."/>
            <person name="Thomson S."/>
            <person name="David C."/>
            <person name="Testolin R."/>
        </authorList>
    </citation>
    <scope>NUCLEOTIDE SEQUENCE [LARGE SCALE GENOMIC DNA]</scope>
    <source>
        <strain evidence="4">cv. Red5</strain>
        <tissue evidence="3">Young leaf</tissue>
    </source>
</reference>
<feature type="compositionally biased region" description="Acidic residues" evidence="1">
    <location>
        <begin position="384"/>
        <end position="398"/>
    </location>
</feature>
<sequence>MAPKSRRSTRKKKQCWDLVVSTPEQSKGQKRKAVEDSGKGKKRKGKSSSNVNQERDPLYFLEDRDLERYNLDFSLRKVINGRWIGYDFFDTHNFDFSSKMDTLGWMPLTLPRDDVYPDLVAYFYANASRGLHSDSVKSYVKGTNISLDRSVIQTLLAIKPGEEVKRQSIKRKNKLISVYGENVNLATQPRANTLPLELRLIHHFISTILIPKTGKFEYVLDKELLFLWAYVTDSKIDVALFILDQMHKATIKKINLPYGMLLTKVFKYFRVDLNDEAIRVSKAVSDEYNEKTLKRMGYELKGNQWTLKSSKRVRGESSSKGKEPIESEAPETFEIEMRAFMAQLSNSMKMLHTKINNMAFRLVVVEKKIRNLAREVQKGKILMEDDESEEEQEEENEDVERNKRDGDKEEEAGQKEKEDSNHENRDDCSETESDASPILIRRKSQRLGRLSKFSNTATTALELSPSPSLSPSTHIHAPHASTSHTTSLPPSL</sequence>